<dbReference type="InParanoid" id="Q024Y3"/>
<keyword evidence="9" id="KW-0472">Membrane</keyword>
<evidence type="ECO:0000256" key="2">
    <source>
        <dbReference type="ARBA" id="ARBA00022527"/>
    </source>
</evidence>
<evidence type="ECO:0000256" key="7">
    <source>
        <dbReference type="PROSITE-ProRule" id="PRU10141"/>
    </source>
</evidence>
<dbReference type="PROSITE" id="PS50011">
    <property type="entry name" value="PROTEIN_KINASE_DOM"/>
    <property type="match status" value="1"/>
</dbReference>
<dbReference type="PANTHER" id="PTHR43289:SF34">
    <property type="entry name" value="SERINE_THREONINE-PROTEIN KINASE YBDM-RELATED"/>
    <property type="match status" value="1"/>
</dbReference>
<dbReference type="FunFam" id="1.10.510.10:FF:000021">
    <property type="entry name" value="Serine/threonine protein kinase"/>
    <property type="match status" value="1"/>
</dbReference>
<dbReference type="HOGENOM" id="CLU_444037_0_0_0"/>
<evidence type="ECO:0000256" key="3">
    <source>
        <dbReference type="ARBA" id="ARBA00022679"/>
    </source>
</evidence>
<evidence type="ECO:0000256" key="1">
    <source>
        <dbReference type="ARBA" id="ARBA00012513"/>
    </source>
</evidence>
<keyword evidence="9" id="KW-1133">Transmembrane helix</keyword>
<dbReference type="GO" id="GO:0004674">
    <property type="term" value="F:protein serine/threonine kinase activity"/>
    <property type="evidence" value="ECO:0007669"/>
    <property type="project" value="UniProtKB-KW"/>
</dbReference>
<evidence type="ECO:0000256" key="9">
    <source>
        <dbReference type="SAM" id="Phobius"/>
    </source>
</evidence>
<feature type="binding site" evidence="7">
    <location>
        <position position="38"/>
    </location>
    <ligand>
        <name>ATP</name>
        <dbReference type="ChEBI" id="CHEBI:30616"/>
    </ligand>
</feature>
<dbReference type="GO" id="GO:0005524">
    <property type="term" value="F:ATP binding"/>
    <property type="evidence" value="ECO:0007669"/>
    <property type="project" value="UniProtKB-UniRule"/>
</dbReference>
<dbReference type="SMART" id="SM00220">
    <property type="entry name" value="S_TKc"/>
    <property type="match status" value="1"/>
</dbReference>
<evidence type="ECO:0000313" key="11">
    <source>
        <dbReference type="EMBL" id="ABJ83443.1"/>
    </source>
</evidence>
<keyword evidence="4 7" id="KW-0547">Nucleotide-binding</keyword>
<keyword evidence="5 11" id="KW-0418">Kinase</keyword>
<dbReference type="SUPFAM" id="SSF56112">
    <property type="entry name" value="Protein kinase-like (PK-like)"/>
    <property type="match status" value="1"/>
</dbReference>
<dbReference type="Gene3D" id="1.10.510.10">
    <property type="entry name" value="Transferase(Phosphotransferase) domain 1"/>
    <property type="match status" value="1"/>
</dbReference>
<evidence type="ECO:0000256" key="6">
    <source>
        <dbReference type="ARBA" id="ARBA00022840"/>
    </source>
</evidence>
<protein>
    <recommendedName>
        <fullName evidence="1">non-specific serine/threonine protein kinase</fullName>
        <ecNumber evidence="1">2.7.11.1</ecNumber>
    </recommendedName>
</protein>
<gene>
    <name evidence="11" type="ordered locus">Acid_2454</name>
</gene>
<dbReference type="PANTHER" id="PTHR43289">
    <property type="entry name" value="MITOGEN-ACTIVATED PROTEIN KINASE KINASE KINASE 20-RELATED"/>
    <property type="match status" value="1"/>
</dbReference>
<dbReference type="AlphaFoldDB" id="Q024Y3"/>
<dbReference type="EMBL" id="CP000473">
    <property type="protein sequence ID" value="ABJ83443.1"/>
    <property type="molecule type" value="Genomic_DNA"/>
</dbReference>
<keyword evidence="9" id="KW-0812">Transmembrane</keyword>
<accession>Q024Y3</accession>
<evidence type="ECO:0000256" key="8">
    <source>
        <dbReference type="SAM" id="MobiDB-lite"/>
    </source>
</evidence>
<dbReference type="PROSITE" id="PS00107">
    <property type="entry name" value="PROTEIN_KINASE_ATP"/>
    <property type="match status" value="1"/>
</dbReference>
<evidence type="ECO:0000256" key="5">
    <source>
        <dbReference type="ARBA" id="ARBA00022777"/>
    </source>
</evidence>
<sequence length="615" mass="64444">MIGRTISHYQVTERLGSGGMGEIFKARDPRLNRTVAIKALSIEGMGDPDRRRRFIQEAQAASGLNHPNIITIHDIISDSENEYMVMEYVSGKTLSELIQAGGVGVEKTLRYGVQMADALAAAHAAGIVHRDLKPGNVMVTESGLVKILDFGLAKVSMATQLTEETQTLGAPMTVEGSILGTVSYMSPEQAQGAKVDARSDIFAFGALMYEMITGTKAFSGASPIATLTAILRDEVKPVRDSVTDCPPELEEIIGRSLRKAPGDRWQSMQEVHGVLAALRQKFESGILYGAKVVPVKKSAQTLMLGLIAFLFVFGLGGWFILIRRTQKSAPPPVPLAVQPAPAAAAPPVIPNDKPSPLAEAPKVEDPPKPAEPVKPAATARRDGALTNQGVLELAAAKVPDAVIIGQIRGSKTRFDLSNPGVIALSKGGVSAAVIEVMRHPGDAPAATPLPVLPPAALPVPLAAAAPSKLALAPVTAPGVSQRVAVVGGAAFEIVLMEDVPAEPVPGTPLRFQVGKDVVAGNSVVLARGAAVRGEVLEPGKKGGILRRGGKPAFRLMDAAAVDGSKLAIKASPGRSGDKNEHNIEPPGHKSKELLASKGTVYLAYFDGDQTVAVKK</sequence>
<dbReference type="InterPro" id="IPR008271">
    <property type="entry name" value="Ser/Thr_kinase_AS"/>
</dbReference>
<organism evidence="11">
    <name type="scientific">Solibacter usitatus (strain Ellin6076)</name>
    <dbReference type="NCBI Taxonomy" id="234267"/>
    <lineage>
        <taxon>Bacteria</taxon>
        <taxon>Pseudomonadati</taxon>
        <taxon>Acidobacteriota</taxon>
        <taxon>Terriglobia</taxon>
        <taxon>Bryobacterales</taxon>
        <taxon>Solibacteraceae</taxon>
        <taxon>Candidatus Solibacter</taxon>
    </lineage>
</organism>
<dbReference type="Pfam" id="PF00069">
    <property type="entry name" value="Pkinase"/>
    <property type="match status" value="1"/>
</dbReference>
<keyword evidence="6 7" id="KW-0067">ATP-binding</keyword>
<proteinExistence type="predicted"/>
<dbReference type="PROSITE" id="PS00108">
    <property type="entry name" value="PROTEIN_KINASE_ST"/>
    <property type="match status" value="1"/>
</dbReference>
<feature type="domain" description="Protein kinase" evidence="10">
    <location>
        <begin position="9"/>
        <end position="275"/>
    </location>
</feature>
<keyword evidence="2 11" id="KW-0723">Serine/threonine-protein kinase</keyword>
<dbReference type="eggNOG" id="COG0515">
    <property type="taxonomic scope" value="Bacteria"/>
</dbReference>
<dbReference type="STRING" id="234267.Acid_2454"/>
<dbReference type="CDD" id="cd14014">
    <property type="entry name" value="STKc_PknB_like"/>
    <property type="match status" value="1"/>
</dbReference>
<feature type="region of interest" description="Disordered" evidence="8">
    <location>
        <begin position="343"/>
        <end position="381"/>
    </location>
</feature>
<dbReference type="InterPro" id="IPR011009">
    <property type="entry name" value="Kinase-like_dom_sf"/>
</dbReference>
<evidence type="ECO:0000259" key="10">
    <source>
        <dbReference type="PROSITE" id="PS50011"/>
    </source>
</evidence>
<dbReference type="Gene3D" id="3.30.200.20">
    <property type="entry name" value="Phosphorylase Kinase, domain 1"/>
    <property type="match status" value="1"/>
</dbReference>
<dbReference type="InterPro" id="IPR017441">
    <property type="entry name" value="Protein_kinase_ATP_BS"/>
</dbReference>
<keyword evidence="3" id="KW-0808">Transferase</keyword>
<feature type="transmembrane region" description="Helical" evidence="9">
    <location>
        <begin position="302"/>
        <end position="322"/>
    </location>
</feature>
<dbReference type="EC" id="2.7.11.1" evidence="1"/>
<feature type="region of interest" description="Disordered" evidence="8">
    <location>
        <begin position="568"/>
        <end position="590"/>
    </location>
</feature>
<feature type="compositionally biased region" description="Basic and acidic residues" evidence="8">
    <location>
        <begin position="575"/>
        <end position="590"/>
    </location>
</feature>
<name>Q024Y3_SOLUE</name>
<evidence type="ECO:0000256" key="4">
    <source>
        <dbReference type="ARBA" id="ARBA00022741"/>
    </source>
</evidence>
<dbReference type="InterPro" id="IPR000719">
    <property type="entry name" value="Prot_kinase_dom"/>
</dbReference>
<reference evidence="11" key="1">
    <citation type="submission" date="2006-10" db="EMBL/GenBank/DDBJ databases">
        <title>Complete sequence of Solibacter usitatus Ellin6076.</title>
        <authorList>
            <consortium name="US DOE Joint Genome Institute"/>
            <person name="Copeland A."/>
            <person name="Lucas S."/>
            <person name="Lapidus A."/>
            <person name="Barry K."/>
            <person name="Detter J.C."/>
            <person name="Glavina del Rio T."/>
            <person name="Hammon N."/>
            <person name="Israni S."/>
            <person name="Dalin E."/>
            <person name="Tice H."/>
            <person name="Pitluck S."/>
            <person name="Thompson L.S."/>
            <person name="Brettin T."/>
            <person name="Bruce D."/>
            <person name="Han C."/>
            <person name="Tapia R."/>
            <person name="Gilna P."/>
            <person name="Schmutz J."/>
            <person name="Larimer F."/>
            <person name="Land M."/>
            <person name="Hauser L."/>
            <person name="Kyrpides N."/>
            <person name="Mikhailova N."/>
            <person name="Janssen P.H."/>
            <person name="Kuske C.R."/>
            <person name="Richardson P."/>
        </authorList>
    </citation>
    <scope>NUCLEOTIDE SEQUENCE</scope>
    <source>
        <strain evidence="11">Ellin6076</strain>
    </source>
</reference>
<dbReference type="KEGG" id="sus:Acid_2454"/>